<gene>
    <name evidence="2" type="ORF">CXB77_18505</name>
</gene>
<dbReference type="Pfam" id="PF10543">
    <property type="entry name" value="ORF6N"/>
    <property type="match status" value="1"/>
</dbReference>
<evidence type="ECO:0000313" key="2">
    <source>
        <dbReference type="EMBL" id="PQJ94797.1"/>
    </source>
</evidence>
<dbReference type="EMBL" id="PPGH01000042">
    <property type="protein sequence ID" value="PQJ94797.1"/>
    <property type="molecule type" value="Genomic_DNA"/>
</dbReference>
<dbReference type="OrthoDB" id="5574448at2"/>
<sequence>MKRASYSAVTIETLPVITFQDVRVLTTDLLAQVYRTETDNIRKNHSRNQDRFECGKHFFVLEGDDLREFKDLHRVANSHSVKISPRVKALTLWTERGAARHAKMLETDQVWDVFEKLEDAYFRPPSINPRPMKQPASAAIPTDLPTALRAYAAEIESHHDDSSMIEMLNQQLEILVKTREIVDLFFEAFRFLLLPVFQRLHR</sequence>
<feature type="domain" description="KilA-N DNA-binding" evidence="1">
    <location>
        <begin position="15"/>
        <end position="104"/>
    </location>
</feature>
<dbReference type="RefSeq" id="WP_105075034.1">
    <property type="nucleotide sequence ID" value="NZ_PPGH01000042.1"/>
</dbReference>
<reference evidence="2 3" key="1">
    <citation type="submission" date="2018-01" db="EMBL/GenBank/DDBJ databases">
        <title>The complete genome sequence of Chromatium okenii LaCa, a purple sulfur bacterium with a turbulent life.</title>
        <authorList>
            <person name="Luedin S.M."/>
            <person name="Liechti N."/>
            <person name="Storelli N."/>
            <person name="Danza F."/>
            <person name="Wittwer M."/>
            <person name="Pothier J.F."/>
            <person name="Tonolla M.A."/>
        </authorList>
    </citation>
    <scope>NUCLEOTIDE SEQUENCE [LARGE SCALE GENOMIC DNA]</scope>
    <source>
        <strain evidence="2 3">LaCa</strain>
    </source>
</reference>
<dbReference type="Proteomes" id="UP000239936">
    <property type="component" value="Unassembled WGS sequence"/>
</dbReference>
<evidence type="ECO:0000259" key="1">
    <source>
        <dbReference type="Pfam" id="PF10543"/>
    </source>
</evidence>
<keyword evidence="3" id="KW-1185">Reference proteome</keyword>
<evidence type="ECO:0000313" key="3">
    <source>
        <dbReference type="Proteomes" id="UP000239936"/>
    </source>
</evidence>
<organism evidence="2 3">
    <name type="scientific">Chromatium okenii</name>
    <dbReference type="NCBI Taxonomy" id="61644"/>
    <lineage>
        <taxon>Bacteria</taxon>
        <taxon>Pseudomonadati</taxon>
        <taxon>Pseudomonadota</taxon>
        <taxon>Gammaproteobacteria</taxon>
        <taxon>Chromatiales</taxon>
        <taxon>Chromatiaceae</taxon>
        <taxon>Chromatium</taxon>
    </lineage>
</organism>
<comment type="caution">
    <text evidence="2">The sequence shown here is derived from an EMBL/GenBank/DDBJ whole genome shotgun (WGS) entry which is preliminary data.</text>
</comment>
<accession>A0A2S7XM31</accession>
<dbReference type="InterPro" id="IPR018873">
    <property type="entry name" value="KilA-N_DNA-bd_domain"/>
</dbReference>
<name>A0A2S7XM31_9GAMM</name>
<protein>
    <recommendedName>
        <fullName evidence="1">KilA-N DNA-binding domain-containing protein</fullName>
    </recommendedName>
</protein>
<proteinExistence type="predicted"/>
<dbReference type="AlphaFoldDB" id="A0A2S7XM31"/>